<reference evidence="1" key="2">
    <citation type="submission" date="2023-04" db="EMBL/GenBank/DDBJ databases">
        <authorList>
            <person name="Bruccoleri R.E."/>
            <person name="Oakeley E.J."/>
            <person name="Faust A.-M."/>
            <person name="Dessus-Babus S."/>
            <person name="Altorfer M."/>
            <person name="Burckhardt D."/>
            <person name="Oertli M."/>
            <person name="Naumann U."/>
            <person name="Petersen F."/>
            <person name="Wong J."/>
        </authorList>
    </citation>
    <scope>NUCLEOTIDE SEQUENCE</scope>
    <source>
        <strain evidence="1">GSM-AAB239-AS_SAM_17_03QT</strain>
        <tissue evidence="1">Leaf</tissue>
    </source>
</reference>
<keyword evidence="2" id="KW-1185">Reference proteome</keyword>
<proteinExistence type="predicted"/>
<protein>
    <submittedName>
        <fullName evidence="1">Uncharacterized protein</fullName>
    </submittedName>
</protein>
<dbReference type="AlphaFoldDB" id="A0AAX6I381"/>
<evidence type="ECO:0000313" key="2">
    <source>
        <dbReference type="Proteomes" id="UP001140949"/>
    </source>
</evidence>
<evidence type="ECO:0000313" key="1">
    <source>
        <dbReference type="EMBL" id="KAJ6846935.1"/>
    </source>
</evidence>
<name>A0AAX6I381_IRIPA</name>
<accession>A0AAX6I381</accession>
<dbReference type="EMBL" id="JANAVB010005597">
    <property type="protein sequence ID" value="KAJ6846935.1"/>
    <property type="molecule type" value="Genomic_DNA"/>
</dbReference>
<dbReference type="Proteomes" id="UP001140949">
    <property type="component" value="Unassembled WGS sequence"/>
</dbReference>
<reference evidence="1" key="1">
    <citation type="journal article" date="2023" name="GigaByte">
        <title>Genome assembly of the bearded iris, Iris pallida Lam.</title>
        <authorList>
            <person name="Bruccoleri R.E."/>
            <person name="Oakeley E.J."/>
            <person name="Faust A.M.E."/>
            <person name="Altorfer M."/>
            <person name="Dessus-Babus S."/>
            <person name="Burckhardt D."/>
            <person name="Oertli M."/>
            <person name="Naumann U."/>
            <person name="Petersen F."/>
            <person name="Wong J."/>
        </authorList>
    </citation>
    <scope>NUCLEOTIDE SEQUENCE</scope>
    <source>
        <strain evidence="1">GSM-AAB239-AS_SAM_17_03QT</strain>
    </source>
</reference>
<gene>
    <name evidence="1" type="ORF">M6B38_284010</name>
</gene>
<sequence length="63" mass="7295">MARQPMQLFFFYQVMAEQMLTPFTCSRRSPRSCGPNRQICWQEFTKTGQGGGRSGRKYPTSLL</sequence>
<organism evidence="1 2">
    <name type="scientific">Iris pallida</name>
    <name type="common">Sweet iris</name>
    <dbReference type="NCBI Taxonomy" id="29817"/>
    <lineage>
        <taxon>Eukaryota</taxon>
        <taxon>Viridiplantae</taxon>
        <taxon>Streptophyta</taxon>
        <taxon>Embryophyta</taxon>
        <taxon>Tracheophyta</taxon>
        <taxon>Spermatophyta</taxon>
        <taxon>Magnoliopsida</taxon>
        <taxon>Liliopsida</taxon>
        <taxon>Asparagales</taxon>
        <taxon>Iridaceae</taxon>
        <taxon>Iridoideae</taxon>
        <taxon>Irideae</taxon>
        <taxon>Iris</taxon>
    </lineage>
</organism>
<comment type="caution">
    <text evidence="1">The sequence shown here is derived from an EMBL/GenBank/DDBJ whole genome shotgun (WGS) entry which is preliminary data.</text>
</comment>